<keyword evidence="3" id="KW-1185">Reference proteome</keyword>
<proteinExistence type="predicted"/>
<comment type="caution">
    <text evidence="2">The sequence shown here is derived from an EMBL/GenBank/DDBJ whole genome shotgun (WGS) entry which is preliminary data.</text>
</comment>
<gene>
    <name evidence="2" type="ORF">HAD_05975</name>
</gene>
<feature type="transmembrane region" description="Helical" evidence="1">
    <location>
        <begin position="317"/>
        <end position="339"/>
    </location>
</feature>
<reference evidence="2 3" key="1">
    <citation type="journal article" date="2014" name="Antonie Van Leeuwenhoek">
        <title>Hyphomonas beringensis sp. nov. and Hyphomonas chukchiensis sp. nov., isolated from surface seawater of the Bering Sea and Chukchi Sea.</title>
        <authorList>
            <person name="Li C."/>
            <person name="Lai Q."/>
            <person name="Li G."/>
            <person name="Dong C."/>
            <person name="Wang J."/>
            <person name="Liao Y."/>
            <person name="Shao Z."/>
        </authorList>
    </citation>
    <scope>NUCLEOTIDE SEQUENCE [LARGE SCALE GENOMIC DNA]</scope>
    <source>
        <strain evidence="2 3">MHS-3</strain>
    </source>
</reference>
<protein>
    <submittedName>
        <fullName evidence="2">Uncharacterized protein</fullName>
    </submittedName>
</protein>
<feature type="transmembrane region" description="Helical" evidence="1">
    <location>
        <begin position="459"/>
        <end position="485"/>
    </location>
</feature>
<evidence type="ECO:0000313" key="3">
    <source>
        <dbReference type="Proteomes" id="UP000027446"/>
    </source>
</evidence>
<accession>A0A069E938</accession>
<evidence type="ECO:0000313" key="2">
    <source>
        <dbReference type="EMBL" id="KCZ85206.1"/>
    </source>
</evidence>
<feature type="transmembrane region" description="Helical" evidence="1">
    <location>
        <begin position="206"/>
        <end position="224"/>
    </location>
</feature>
<sequence length="596" mass="65176">MLALVELSLVFAGLCGAVAGIYRFNTVETTRLRHHNNIVKYADLAARVRWVDKVHDILFRIEGLLDQFFGQPKQDRDRILNFLTMRAWKANASVVTFYMLVLPMGGVLAALVVEPVYSLIKGGTPSSDDWQFAGFGAFGLAALIWFVVRNARRNSRGGKAARDKKGHSALWEALAVIPGLFSVVVIFGTLGVMFPEGSGFHTGHQLVGSFLLLIVLFYSGLWVFRCIWRYGAYSPIVLSISMLLIFLAVRALLLGVWFLDVRTNPQAAGAFAQGNLTAYIFTLLAALQCAGAVLYFSARIWPQFLRGRFFTNPTRKFLILTASVTVCVSLVALISNFLVDEVMYASMMSSLQTDIAVSLFLLQLFLFIFSPIFANSVPDMLSVGFTRFCIGRAARSDSKMEMLKMLGLDFLLAVGCVVMSLGILLIGGLVIVLIGEAALAVLVADRAVNWDEASSTEVLLYFGQILGAFLWISISGVVELVGGVFHLELLGVFSAEPDVFWDENILGVMRVTSLILLGMVLTSLIPTVVNAAIITFVISSHFIEIGVTRFAANVHGLLLEKDAYGKPIGIWRSTSLIGILGGSLCALLLFVSEYVL</sequence>
<feature type="transmembrane region" description="Helical" evidence="1">
    <location>
        <begin position="359"/>
        <end position="385"/>
    </location>
</feature>
<feature type="transmembrane region" description="Helical" evidence="1">
    <location>
        <begin position="6"/>
        <end position="24"/>
    </location>
</feature>
<evidence type="ECO:0000256" key="1">
    <source>
        <dbReference type="SAM" id="Phobius"/>
    </source>
</evidence>
<keyword evidence="1" id="KW-0472">Membrane</keyword>
<feature type="transmembrane region" description="Helical" evidence="1">
    <location>
        <begin position="95"/>
        <end position="118"/>
    </location>
</feature>
<feature type="transmembrane region" description="Helical" evidence="1">
    <location>
        <begin position="130"/>
        <end position="148"/>
    </location>
</feature>
<feature type="transmembrane region" description="Helical" evidence="1">
    <location>
        <begin position="236"/>
        <end position="258"/>
    </location>
</feature>
<dbReference type="RefSeq" id="WP_035569976.1">
    <property type="nucleotide sequence ID" value="NZ_ARYH01000001.1"/>
</dbReference>
<organism evidence="2 3">
    <name type="scientific">Hyphomonas adhaerens MHS-3</name>
    <dbReference type="NCBI Taxonomy" id="1280949"/>
    <lineage>
        <taxon>Bacteria</taxon>
        <taxon>Pseudomonadati</taxon>
        <taxon>Pseudomonadota</taxon>
        <taxon>Alphaproteobacteria</taxon>
        <taxon>Hyphomonadales</taxon>
        <taxon>Hyphomonadaceae</taxon>
        <taxon>Hyphomonas</taxon>
    </lineage>
</organism>
<dbReference type="AlphaFoldDB" id="A0A069E938"/>
<feature type="transmembrane region" description="Helical" evidence="1">
    <location>
        <begin position="505"/>
        <end position="525"/>
    </location>
</feature>
<feature type="transmembrane region" description="Helical" evidence="1">
    <location>
        <begin position="278"/>
        <end position="296"/>
    </location>
</feature>
<keyword evidence="1" id="KW-1133">Transmembrane helix</keyword>
<feature type="transmembrane region" description="Helical" evidence="1">
    <location>
        <begin position="406"/>
        <end position="439"/>
    </location>
</feature>
<name>A0A069E938_9PROT</name>
<keyword evidence="1" id="KW-0812">Transmembrane</keyword>
<dbReference type="EMBL" id="ARYH01000001">
    <property type="protein sequence ID" value="KCZ85206.1"/>
    <property type="molecule type" value="Genomic_DNA"/>
</dbReference>
<feature type="transmembrane region" description="Helical" evidence="1">
    <location>
        <begin position="169"/>
        <end position="194"/>
    </location>
</feature>
<dbReference type="PATRIC" id="fig|1280949.3.peg.1214"/>
<feature type="transmembrane region" description="Helical" evidence="1">
    <location>
        <begin position="573"/>
        <end position="591"/>
    </location>
</feature>
<dbReference type="Proteomes" id="UP000027446">
    <property type="component" value="Unassembled WGS sequence"/>
</dbReference>